<comment type="caution">
    <text evidence="3">The sequence shown here is derived from an EMBL/GenBank/DDBJ whole genome shotgun (WGS) entry which is preliminary data.</text>
</comment>
<feature type="compositionally biased region" description="Basic and acidic residues" evidence="2">
    <location>
        <begin position="445"/>
        <end position="477"/>
    </location>
</feature>
<proteinExistence type="predicted"/>
<gene>
    <name evidence="3" type="ORF">Tci_005062</name>
</gene>
<reference evidence="3" key="1">
    <citation type="journal article" date="2019" name="Sci. Rep.">
        <title>Draft genome of Tanacetum cinerariifolium, the natural source of mosquito coil.</title>
        <authorList>
            <person name="Yamashiro T."/>
            <person name="Shiraishi A."/>
            <person name="Satake H."/>
            <person name="Nakayama K."/>
        </authorList>
    </citation>
    <scope>NUCLEOTIDE SEQUENCE</scope>
</reference>
<dbReference type="EMBL" id="BKCJ010000426">
    <property type="protein sequence ID" value="GEU33084.1"/>
    <property type="molecule type" value="Genomic_DNA"/>
</dbReference>
<evidence type="ECO:0000256" key="1">
    <source>
        <dbReference type="SAM" id="Coils"/>
    </source>
</evidence>
<dbReference type="PANTHER" id="PTHR11439">
    <property type="entry name" value="GAG-POL-RELATED RETROTRANSPOSON"/>
    <property type="match status" value="1"/>
</dbReference>
<sequence length="1057" mass="119511">MDGIHLGSDFWITAAHVQVTVAQLKIVLLMIFKEKILSVSAASTKKDKAAERIKTAYKISISCIWKRFEISYEDMYKLWNKHVVVWRDKADMDTMSMDDLYNNLKVYELVVKGMSSSSSSIQNMAFVSSSNNNSNNEAANTVHRVSFTSTQVNTSNIDSLSDVVIYDLKEMDLRWQMAMLTMRARRFLKNTRRKLNVNGNESISFDKSKPWYLVMDLVVIIGVTKQRQALTMLLWLSHLRELRKKLDIVQKEKDSIQLNVDKLKNASKSLNKLIDSQIMDNCKKGLGYKSYNAILPPHTGKFMPPKLDLSFTSLEEFASEPIFEKIKAKCSEDEPVAKSSAKEPKEPVRKNTDVLIIEEWVSNDEEENIDGGYVTFGGNLKGGKITSKDFKLTDENQVLLKVPRKNNMYSVDLKNIVLKGGTQSNGFAGTKLNDKAGQASKKKSSHDDGFKPSCDDGKKVDEDPRKESKCNDQEKQDSVNITNKVNVVSSTINVAGTNEVNVIRKNISIKLFDDLNMSDLEDISIFNFSNEDEDDGAEADMNDLDTIIQVSPISTTRIHKDHPLDQVMRSMGELTLFLGLQVKQKKDGIFISQDKYVAENLKNYRFTKVKTTNTPMETQKPLFKDEDGKELDVHMYRSMIGSLTYLTSSRPDIMFVICSCARYQVNPKCQKDSSFDLVAYTDSDYAGANLDRKSTTGVLLVILNIAEFLLLIILNAVRINKEKCYLYDGNVAFNGIRVDTGDSKIMLLGITYYYWVNAVQGSSHKEVQIHAKIDGKDIIITESSIRRDLQLADEDGTDCLLNSTIFEQLTLMGMIRNLDSFGKFLMYLRFVQTFLDIQLDELPTHKKIYVLPSHTKKFFNNMKRIGKGFSCKVTPLFPTMVVQNQAEMGKDEAVYKELDDRLVRDTTTASRVLDLKNELKMIKTAYKTKVNGLKERVKKLEMKHKSRTHKLKRLYKVGLTAKVEESSDDNVDLGENASKQGRIESIDADEDIILVSTHEDNASVHRDDENIVEEVVEDIITVKLILDVVQVSTAGDEVTAASIPVGPLTSADLYPLN</sequence>
<name>A0A6L2JBJ8_TANCI</name>
<evidence type="ECO:0000313" key="3">
    <source>
        <dbReference type="EMBL" id="GEU33084.1"/>
    </source>
</evidence>
<evidence type="ECO:0000256" key="2">
    <source>
        <dbReference type="SAM" id="MobiDB-lite"/>
    </source>
</evidence>
<keyword evidence="1" id="KW-0175">Coiled coil</keyword>
<dbReference type="AlphaFoldDB" id="A0A6L2JBJ8"/>
<feature type="region of interest" description="Disordered" evidence="2">
    <location>
        <begin position="427"/>
        <end position="477"/>
    </location>
</feature>
<feature type="coiled-coil region" evidence="1">
    <location>
        <begin position="239"/>
        <end position="266"/>
    </location>
</feature>
<organism evidence="3">
    <name type="scientific">Tanacetum cinerariifolium</name>
    <name type="common">Dalmatian daisy</name>
    <name type="synonym">Chrysanthemum cinerariifolium</name>
    <dbReference type="NCBI Taxonomy" id="118510"/>
    <lineage>
        <taxon>Eukaryota</taxon>
        <taxon>Viridiplantae</taxon>
        <taxon>Streptophyta</taxon>
        <taxon>Embryophyta</taxon>
        <taxon>Tracheophyta</taxon>
        <taxon>Spermatophyta</taxon>
        <taxon>Magnoliopsida</taxon>
        <taxon>eudicotyledons</taxon>
        <taxon>Gunneridae</taxon>
        <taxon>Pentapetalae</taxon>
        <taxon>asterids</taxon>
        <taxon>campanulids</taxon>
        <taxon>Asterales</taxon>
        <taxon>Asteraceae</taxon>
        <taxon>Asteroideae</taxon>
        <taxon>Anthemideae</taxon>
        <taxon>Anthemidinae</taxon>
        <taxon>Tanacetum</taxon>
    </lineage>
</organism>
<dbReference type="PANTHER" id="PTHR11439:SF495">
    <property type="entry name" value="REVERSE TRANSCRIPTASE, RNA-DEPENDENT DNA POLYMERASE-RELATED"/>
    <property type="match status" value="1"/>
</dbReference>
<protein>
    <submittedName>
        <fullName evidence="3">Uncharacterized protein</fullName>
    </submittedName>
</protein>
<accession>A0A6L2JBJ8</accession>